<dbReference type="Pfam" id="PF00440">
    <property type="entry name" value="TetR_N"/>
    <property type="match status" value="1"/>
</dbReference>
<evidence type="ECO:0000256" key="1">
    <source>
        <dbReference type="ARBA" id="ARBA00023015"/>
    </source>
</evidence>
<gene>
    <name evidence="6" type="ORF">AWB85_03990</name>
</gene>
<sequence>MSPGQRQPAHRRGAAVHDAVLKATAELLLVDGRVDAQIPDIAAHAGVNKTSIYRRWGSRTKLIAEALSRHVDAELALPDTGSVRKDLVVFYTGLADFLSSPAGRSMTSLVFTPAAEGDDSLRQALAQFWELRLTRARSLVQRGIDRGELAPNIDPDIVVESATGALNLHILLRDQPADASYIGRLVDLAYGGVR</sequence>
<dbReference type="GO" id="GO:0000976">
    <property type="term" value="F:transcription cis-regulatory region binding"/>
    <property type="evidence" value="ECO:0007669"/>
    <property type="project" value="TreeGrafter"/>
</dbReference>
<evidence type="ECO:0000313" key="6">
    <source>
        <dbReference type="EMBL" id="OAT70504.1"/>
    </source>
</evidence>
<dbReference type="InterPro" id="IPR001647">
    <property type="entry name" value="HTH_TetR"/>
</dbReference>
<feature type="DNA-binding region" description="H-T-H motif" evidence="4">
    <location>
        <begin position="37"/>
        <end position="56"/>
    </location>
</feature>
<accession>A0A179VFI0</accession>
<dbReference type="Proteomes" id="UP000186919">
    <property type="component" value="Unassembled WGS sequence"/>
</dbReference>
<evidence type="ECO:0000313" key="7">
    <source>
        <dbReference type="Proteomes" id="UP000186919"/>
    </source>
</evidence>
<dbReference type="InterPro" id="IPR036271">
    <property type="entry name" value="Tet_transcr_reg_TetR-rel_C_sf"/>
</dbReference>
<dbReference type="InterPro" id="IPR009057">
    <property type="entry name" value="Homeodomain-like_sf"/>
</dbReference>
<dbReference type="SUPFAM" id="SSF46689">
    <property type="entry name" value="Homeodomain-like"/>
    <property type="match status" value="1"/>
</dbReference>
<keyword evidence="2 4" id="KW-0238">DNA-binding</keyword>
<dbReference type="GO" id="GO:0003700">
    <property type="term" value="F:DNA-binding transcription factor activity"/>
    <property type="evidence" value="ECO:0007669"/>
    <property type="project" value="TreeGrafter"/>
</dbReference>
<keyword evidence="3" id="KW-0804">Transcription</keyword>
<dbReference type="AlphaFoldDB" id="A0A179VFI0"/>
<dbReference type="EMBL" id="LQYE01000001">
    <property type="protein sequence ID" value="OAT70504.1"/>
    <property type="molecule type" value="Genomic_DNA"/>
</dbReference>
<dbReference type="Gene3D" id="1.10.10.60">
    <property type="entry name" value="Homeodomain-like"/>
    <property type="match status" value="1"/>
</dbReference>
<feature type="domain" description="HTH tetR-type" evidence="5">
    <location>
        <begin position="14"/>
        <end position="74"/>
    </location>
</feature>
<protein>
    <recommendedName>
        <fullName evidence="5">HTH tetR-type domain-containing protein</fullName>
    </recommendedName>
</protein>
<dbReference type="SUPFAM" id="SSF48498">
    <property type="entry name" value="Tetracyclin repressor-like, C-terminal domain"/>
    <property type="match status" value="1"/>
</dbReference>
<dbReference type="PANTHER" id="PTHR30055:SF148">
    <property type="entry name" value="TETR-FAMILY TRANSCRIPTIONAL REGULATOR"/>
    <property type="match status" value="1"/>
</dbReference>
<dbReference type="InterPro" id="IPR011075">
    <property type="entry name" value="TetR_C"/>
</dbReference>
<dbReference type="PANTHER" id="PTHR30055">
    <property type="entry name" value="HTH-TYPE TRANSCRIPTIONAL REGULATOR RUTR"/>
    <property type="match status" value="1"/>
</dbReference>
<proteinExistence type="predicted"/>
<organism evidence="6 7">
    <name type="scientific">Mycobacteroides immunogenum</name>
    <dbReference type="NCBI Taxonomy" id="83262"/>
    <lineage>
        <taxon>Bacteria</taxon>
        <taxon>Bacillati</taxon>
        <taxon>Actinomycetota</taxon>
        <taxon>Actinomycetes</taxon>
        <taxon>Mycobacteriales</taxon>
        <taxon>Mycobacteriaceae</taxon>
        <taxon>Mycobacteroides</taxon>
    </lineage>
</organism>
<evidence type="ECO:0000256" key="4">
    <source>
        <dbReference type="PROSITE-ProRule" id="PRU00335"/>
    </source>
</evidence>
<evidence type="ECO:0000256" key="2">
    <source>
        <dbReference type="ARBA" id="ARBA00023125"/>
    </source>
</evidence>
<comment type="caution">
    <text evidence="6">The sequence shown here is derived from an EMBL/GenBank/DDBJ whole genome shotgun (WGS) entry which is preliminary data.</text>
</comment>
<dbReference type="RefSeq" id="WP_064627696.1">
    <property type="nucleotide sequence ID" value="NZ_LQYE01000001.1"/>
</dbReference>
<dbReference type="PROSITE" id="PS50977">
    <property type="entry name" value="HTH_TETR_2"/>
    <property type="match status" value="1"/>
</dbReference>
<dbReference type="Pfam" id="PF16859">
    <property type="entry name" value="TetR_C_11"/>
    <property type="match status" value="1"/>
</dbReference>
<evidence type="ECO:0000256" key="3">
    <source>
        <dbReference type="ARBA" id="ARBA00023163"/>
    </source>
</evidence>
<name>A0A179VFI0_9MYCO</name>
<keyword evidence="1" id="KW-0805">Transcription regulation</keyword>
<dbReference type="InterPro" id="IPR050109">
    <property type="entry name" value="HTH-type_TetR-like_transc_reg"/>
</dbReference>
<dbReference type="Gene3D" id="1.10.357.10">
    <property type="entry name" value="Tetracycline Repressor, domain 2"/>
    <property type="match status" value="1"/>
</dbReference>
<reference evidence="6 7" key="1">
    <citation type="submission" date="2016-01" db="EMBL/GenBank/DDBJ databases">
        <title>Mycobacterium immunogenum strain CD11_6 genome sequencing and assembly.</title>
        <authorList>
            <person name="Kaur G."/>
            <person name="Nair G.R."/>
            <person name="Mayilraj S."/>
        </authorList>
    </citation>
    <scope>NUCLEOTIDE SEQUENCE [LARGE SCALE GENOMIC DNA]</scope>
    <source>
        <strain evidence="6 7">CD11-6</strain>
    </source>
</reference>
<evidence type="ECO:0000259" key="5">
    <source>
        <dbReference type="PROSITE" id="PS50977"/>
    </source>
</evidence>